<dbReference type="EMBL" id="JAIWYP010000003">
    <property type="protein sequence ID" value="KAH3850321.1"/>
    <property type="molecule type" value="Genomic_DNA"/>
</dbReference>
<evidence type="ECO:0000313" key="2">
    <source>
        <dbReference type="Proteomes" id="UP000828390"/>
    </source>
</evidence>
<proteinExistence type="predicted"/>
<comment type="caution">
    <text evidence="1">The sequence shown here is derived from an EMBL/GenBank/DDBJ whole genome shotgun (WGS) entry which is preliminary data.</text>
</comment>
<keyword evidence="2" id="KW-1185">Reference proteome</keyword>
<accession>A0A9D4R0B7</accession>
<reference evidence="1" key="2">
    <citation type="submission" date="2020-11" db="EMBL/GenBank/DDBJ databases">
        <authorList>
            <person name="McCartney M.A."/>
            <person name="Auch B."/>
            <person name="Kono T."/>
            <person name="Mallez S."/>
            <person name="Becker A."/>
            <person name="Gohl D.M."/>
            <person name="Silverstein K.A.T."/>
            <person name="Koren S."/>
            <person name="Bechman K.B."/>
            <person name="Herman A."/>
            <person name="Abrahante J.E."/>
            <person name="Garbe J."/>
        </authorList>
    </citation>
    <scope>NUCLEOTIDE SEQUENCE</scope>
    <source>
        <strain evidence="1">Duluth1</strain>
        <tissue evidence="1">Whole animal</tissue>
    </source>
</reference>
<evidence type="ECO:0000313" key="1">
    <source>
        <dbReference type="EMBL" id="KAH3850321.1"/>
    </source>
</evidence>
<reference evidence="1" key="1">
    <citation type="journal article" date="2019" name="bioRxiv">
        <title>The Genome of the Zebra Mussel, Dreissena polymorpha: A Resource for Invasive Species Research.</title>
        <authorList>
            <person name="McCartney M.A."/>
            <person name="Auch B."/>
            <person name="Kono T."/>
            <person name="Mallez S."/>
            <person name="Zhang Y."/>
            <person name="Obille A."/>
            <person name="Becker A."/>
            <person name="Abrahante J.E."/>
            <person name="Garbe J."/>
            <person name="Badalamenti J.P."/>
            <person name="Herman A."/>
            <person name="Mangelson H."/>
            <person name="Liachko I."/>
            <person name="Sullivan S."/>
            <person name="Sone E.D."/>
            <person name="Koren S."/>
            <person name="Silverstein K.A.T."/>
            <person name="Beckman K.B."/>
            <person name="Gohl D.M."/>
        </authorList>
    </citation>
    <scope>NUCLEOTIDE SEQUENCE</scope>
    <source>
        <strain evidence="1">Duluth1</strain>
        <tissue evidence="1">Whole animal</tissue>
    </source>
</reference>
<dbReference type="AlphaFoldDB" id="A0A9D4R0B7"/>
<dbReference type="Proteomes" id="UP000828390">
    <property type="component" value="Unassembled WGS sequence"/>
</dbReference>
<name>A0A9D4R0B7_DREPO</name>
<gene>
    <name evidence="1" type="ORF">DPMN_092730</name>
</gene>
<organism evidence="1 2">
    <name type="scientific">Dreissena polymorpha</name>
    <name type="common">Zebra mussel</name>
    <name type="synonym">Mytilus polymorpha</name>
    <dbReference type="NCBI Taxonomy" id="45954"/>
    <lineage>
        <taxon>Eukaryota</taxon>
        <taxon>Metazoa</taxon>
        <taxon>Spiralia</taxon>
        <taxon>Lophotrochozoa</taxon>
        <taxon>Mollusca</taxon>
        <taxon>Bivalvia</taxon>
        <taxon>Autobranchia</taxon>
        <taxon>Heteroconchia</taxon>
        <taxon>Euheterodonta</taxon>
        <taxon>Imparidentia</taxon>
        <taxon>Neoheterodontei</taxon>
        <taxon>Myida</taxon>
        <taxon>Dreissenoidea</taxon>
        <taxon>Dreissenidae</taxon>
        <taxon>Dreissena</taxon>
    </lineage>
</organism>
<sequence length="70" mass="8013">MMNIIYTGTSQGKFTFKNGRIYEGMFERDHIVEYPEFTMDGTSSPDLTNIRTRTPLPMGNIAVLLKEPCH</sequence>
<protein>
    <submittedName>
        <fullName evidence="1">Uncharacterized protein</fullName>
    </submittedName>
</protein>